<name>A0AA88GGI6_NAELO</name>
<dbReference type="EMBL" id="PYSW02000030">
    <property type="protein sequence ID" value="KAG2379027.1"/>
    <property type="molecule type" value="Genomic_DNA"/>
</dbReference>
<evidence type="ECO:0000313" key="1">
    <source>
        <dbReference type="EMBL" id="KAG2379027.1"/>
    </source>
</evidence>
<dbReference type="AlphaFoldDB" id="A0AA88GGI6"/>
<reference evidence="1 2" key="1">
    <citation type="journal article" date="2018" name="BMC Genomics">
        <title>The genome of Naegleria lovaniensis, the basis for a comparative approach to unravel pathogenicity factors of the human pathogenic amoeba N. fowleri.</title>
        <authorList>
            <person name="Liechti N."/>
            <person name="Schurch N."/>
            <person name="Bruggmann R."/>
            <person name="Wittwer M."/>
        </authorList>
    </citation>
    <scope>NUCLEOTIDE SEQUENCE [LARGE SCALE GENOMIC DNA]</scope>
    <source>
        <strain evidence="1 2">ATCC 30569</strain>
    </source>
</reference>
<dbReference type="RefSeq" id="XP_044546289.1">
    <property type="nucleotide sequence ID" value="XM_044697655.1"/>
</dbReference>
<accession>A0AA88GGI6</accession>
<dbReference type="GeneID" id="68100119"/>
<protein>
    <submittedName>
        <fullName evidence="1">Uncharacterized protein</fullName>
    </submittedName>
</protein>
<proteinExistence type="predicted"/>
<keyword evidence="2" id="KW-1185">Reference proteome</keyword>
<organism evidence="1 2">
    <name type="scientific">Naegleria lovaniensis</name>
    <name type="common">Amoeba</name>
    <dbReference type="NCBI Taxonomy" id="51637"/>
    <lineage>
        <taxon>Eukaryota</taxon>
        <taxon>Discoba</taxon>
        <taxon>Heterolobosea</taxon>
        <taxon>Tetramitia</taxon>
        <taxon>Eutetramitia</taxon>
        <taxon>Vahlkampfiidae</taxon>
        <taxon>Naegleria</taxon>
    </lineage>
</organism>
<sequence>MLSSTSSQQQSKGTVRCGKLNHTPDLEGFTVINCCSTSSDKLYKQLSPMLLGPYEYQMNPDHDYALAEPKHSKIEKTIQVHNLENFWQFSKVWQGEEELDPESGTTRPNKTFFERRMEGWNDKKLIDG</sequence>
<dbReference type="Proteomes" id="UP000816034">
    <property type="component" value="Unassembled WGS sequence"/>
</dbReference>
<comment type="caution">
    <text evidence="1">The sequence shown here is derived from an EMBL/GenBank/DDBJ whole genome shotgun (WGS) entry which is preliminary data.</text>
</comment>
<evidence type="ECO:0000313" key="2">
    <source>
        <dbReference type="Proteomes" id="UP000816034"/>
    </source>
</evidence>
<gene>
    <name evidence="1" type="ORF">C9374_007665</name>
</gene>